<dbReference type="KEGG" id="sre:PTSG_09376"/>
<dbReference type="PROSITE" id="PS51886">
    <property type="entry name" value="TLDC"/>
    <property type="match status" value="1"/>
</dbReference>
<dbReference type="OrthoDB" id="1100386at2759"/>
<feature type="region of interest" description="Disordered" evidence="9">
    <location>
        <begin position="1367"/>
        <end position="1389"/>
    </location>
</feature>
<dbReference type="PROSITE" id="PS50221">
    <property type="entry name" value="GAIN_B"/>
    <property type="match status" value="1"/>
</dbReference>
<dbReference type="PANTHER" id="PTHR12011:SF347">
    <property type="entry name" value="FI21270P1-RELATED"/>
    <property type="match status" value="1"/>
</dbReference>
<dbReference type="GO" id="GO:0007166">
    <property type="term" value="P:cell surface receptor signaling pathway"/>
    <property type="evidence" value="ECO:0007669"/>
    <property type="project" value="InterPro"/>
</dbReference>
<dbReference type="Pfam" id="PF00002">
    <property type="entry name" value="7tm_2"/>
    <property type="match status" value="1"/>
</dbReference>
<dbReference type="RefSeq" id="XP_004989632.1">
    <property type="nucleotide sequence ID" value="XM_004989575.1"/>
</dbReference>
<feature type="transmembrane region" description="Helical" evidence="10">
    <location>
        <begin position="1605"/>
        <end position="1629"/>
    </location>
</feature>
<feature type="transmembrane region" description="Helical" evidence="10">
    <location>
        <begin position="1755"/>
        <end position="1774"/>
    </location>
</feature>
<feature type="compositionally biased region" description="Low complexity" evidence="9">
    <location>
        <begin position="1374"/>
        <end position="1384"/>
    </location>
</feature>
<keyword evidence="5 10" id="KW-1133">Transmembrane helix</keyword>
<keyword evidence="4" id="KW-0732">Signal</keyword>
<dbReference type="GO" id="GO:0005886">
    <property type="term" value="C:plasma membrane"/>
    <property type="evidence" value="ECO:0007669"/>
    <property type="project" value="TreeGrafter"/>
</dbReference>
<keyword evidence="6 10" id="KW-0472">Membrane</keyword>
<evidence type="ECO:0000256" key="7">
    <source>
        <dbReference type="ARBA" id="ARBA00023157"/>
    </source>
</evidence>
<evidence type="ECO:0000256" key="2">
    <source>
        <dbReference type="ARBA" id="ARBA00007343"/>
    </source>
</evidence>
<keyword evidence="7" id="KW-1015">Disulfide bond</keyword>
<dbReference type="eggNOG" id="KOG4193">
    <property type="taxonomic scope" value="Eukaryota"/>
</dbReference>
<dbReference type="CDD" id="cd00063">
    <property type="entry name" value="FN3"/>
    <property type="match status" value="2"/>
</dbReference>
<evidence type="ECO:0000256" key="8">
    <source>
        <dbReference type="ARBA" id="ARBA00023180"/>
    </source>
</evidence>
<evidence type="ECO:0000256" key="1">
    <source>
        <dbReference type="ARBA" id="ARBA00004141"/>
    </source>
</evidence>
<sequence>MEARRRKMNRCRRVCAGTLAAVVLMLISSIGVLPANSAASTPESLTHVNAAHDRNRRVLELPTLSGLGASWTNLAGSPFILLSWGTLPENVIITGFVVHVQPLAPQPTTWAYGQATFDVAVLNADTDTSDYALPSALTVPFVSHNIAVAINTTLGMGPDATIQVNPAFTVPSGQPRSVGVALPPEDPTTYPQASDALLVSWTVPADLWFSATPIRAFDITATPTVSGSGPIVSAQVQVTWALETSGDEEVFEHVITALQPATTYKVRVYAVGLEGARSISSAAKLGTTREDVPDAAPTGLTINSVSTSTMELSWNEMDVSTPGSNGEIIGYSIHETVVGDGCETNTCAPAGPCQETPTCSFGECMYTDKPNYAACDDGDSSTIHDRCIDGVCVGRGVGVHVTEQPVARQTSIAPFSTMGGGGFMPHLNEFWLLDGLKADKIHRFARDGAHRGEIALTNTSLSWPRQLWGEFDTAEFFTAEPDAGAFVRRGPYPSLEEAWRISGVAVRGIAADDTNVYYMKANSTQVVVMRKADKLVLGIIFLSGGIVSDVATFYSQLNSGLLAVVRDKLYLASGRALYRYNLADGVFDGFILRTDVNTLIPSVSFTGRDICVTSDFDANIFCYQVISHNIWTADETPHLLDIVDASTTHTLQARTSVVGGGFNPWANEFWYPGYCGTTVQRMNVHGDVLGSFTPVAFAGCVVQLWSDFASETYYLASNTQILKATWPDHELVWSYAMPSGVGGVTADGASVYAMGVAGDIVYVLSAVDGSLQQTLQLSGAGGDAFGFLLGGLVAINGKLYRGDALDNTFYRYDLSSGAYDNLKFTVPHPIYTTSFQGRDICVSSGNSTTVHCYPILSDNVYFPSAFGSPSLVVGSAILDDSNNKALSALLPNRYFHRCYSGSAHGFSAATFHAQCDDKGVTLVVARHTRTGRVFGGFTSLSWSASGDTYQLDPYAFLFTIVNGSAYRTDTQLQEGTAAIRTESSLCPSFGDDLVLGADCQTGTATVDSFSITTGAYTNTWLAGDSNISLSNIEVFYQTADAFDLCDNVQCAELECAAENTCLFGVCTPVDEPDGLPCDDSDSTTAFDACVSGKCVGAAHHSTSPSYTLANLRAGYAYTVQVKAHTAIGSGPPSSSVAAVATTTTTPVPTTTTAPKKSKCSCPSEVLNGVTWPAVVGCNAVSSVQCPSTSRPLVATRTCTKLNVLGAVNSTACRNDRLLELATEALSPTNVAQVATSLSQETTTTEFMGAEDVKAVVNVIGSVSRVLNASLSEESVRNITTSLTSTISNMLAAPSAALKSAEANITSSGSSASLPSAFATALGSISRALPANSSFIIEQQNVKVAAFNYGTSQSRVVFPPTVDSADSYWDDDDSTASGSGSGSTESRLELSPATPTSYFSFAVYASPRLFLSEETVEEETAELQQKRRDKGLPFISSQVILAQADSDTHQPFNGTIRFRVNKTEAPAEGDDDACVFWQFDGDDTSSGSWQGTGCARTNTTGLPPSVVECECTHLTNFATLTSPKPLSSTNKLALDIITIGGVVVSVPSMLLTVAVFAWYRKLRTIGRIITMHLCINLSTALLLLVLGTGGGQGKSQCTAVAASLHYFLLTSFTWMLIEGIHLYKTFVVVFDNGKTDAAKHASYAAIAYGVPALIVACSGGALGADEYVNYDVCWLKWSSGAIWAFIAPLVVVVFLNIVFFVRILRSVLGVGMTNSDSRKRAMLIRSAKVSASFFCVMGITWVFGVVAISGSLETQYLFAILNAFQGLFIFVFHCVRDKTVQATVRGKREQFHSHMTRASKKLPSSMKTTQELNWRSGRNGTMPHTSSLISVQEMNEIPSSMASTQVEEFPSSIASRSPTSEREELVVENASQASDLSRRESREFVEAVFGKNSVK</sequence>
<feature type="transmembrane region" description="Helical" evidence="10">
    <location>
        <begin position="1681"/>
        <end position="1707"/>
    </location>
</feature>
<evidence type="ECO:0000256" key="5">
    <source>
        <dbReference type="ARBA" id="ARBA00022989"/>
    </source>
</evidence>
<feature type="region of interest" description="Disordered" evidence="9">
    <location>
        <begin position="1839"/>
        <end position="1881"/>
    </location>
</feature>
<dbReference type="Pfam" id="PF00041">
    <property type="entry name" value="fn3"/>
    <property type="match status" value="1"/>
</dbReference>
<evidence type="ECO:0000259" key="13">
    <source>
        <dbReference type="PROSITE" id="PS50853"/>
    </source>
</evidence>
<dbReference type="SUPFAM" id="SSF49265">
    <property type="entry name" value="Fibronectin type III"/>
    <property type="match status" value="2"/>
</dbReference>
<feature type="domain" description="Fibronectin type-III" evidence="13">
    <location>
        <begin position="183"/>
        <end position="291"/>
    </location>
</feature>
<keyword evidence="16" id="KW-1185">Reference proteome</keyword>
<feature type="transmembrane region" description="Helical" evidence="10">
    <location>
        <begin position="1641"/>
        <end position="1661"/>
    </location>
</feature>
<dbReference type="PROSITE" id="PS50853">
    <property type="entry name" value="FN3"/>
    <property type="match status" value="1"/>
</dbReference>
<dbReference type="Proteomes" id="UP000007799">
    <property type="component" value="Unassembled WGS sequence"/>
</dbReference>
<evidence type="ECO:0000259" key="14">
    <source>
        <dbReference type="PROSITE" id="PS51886"/>
    </source>
</evidence>
<dbReference type="STRING" id="946362.F2UMG0"/>
<dbReference type="InParanoid" id="F2UMG0"/>
<dbReference type="SUPFAM" id="SSF50998">
    <property type="entry name" value="Quinoprotein alcohol dehydrogenase-like"/>
    <property type="match status" value="1"/>
</dbReference>
<dbReference type="GO" id="GO:0004930">
    <property type="term" value="F:G protein-coupled receptor activity"/>
    <property type="evidence" value="ECO:0007669"/>
    <property type="project" value="InterPro"/>
</dbReference>
<organism evidence="15 16">
    <name type="scientific">Salpingoeca rosetta (strain ATCC 50818 / BSB-021)</name>
    <dbReference type="NCBI Taxonomy" id="946362"/>
    <lineage>
        <taxon>Eukaryota</taxon>
        <taxon>Choanoflagellata</taxon>
        <taxon>Craspedida</taxon>
        <taxon>Salpingoecidae</taxon>
        <taxon>Salpingoeca</taxon>
    </lineage>
</organism>
<feature type="transmembrane region" description="Helical" evidence="10">
    <location>
        <begin position="1728"/>
        <end position="1749"/>
    </location>
</feature>
<dbReference type="GeneID" id="16070183"/>
<feature type="domain" description="TLDc" evidence="14">
    <location>
        <begin position="871"/>
        <end position="1038"/>
    </location>
</feature>
<dbReference type="InterPro" id="IPR017981">
    <property type="entry name" value="GPCR_2-like_7TM"/>
</dbReference>
<evidence type="ECO:0000256" key="10">
    <source>
        <dbReference type="SAM" id="Phobius"/>
    </source>
</evidence>
<feature type="domain" description="G-protein coupled receptors family 2 profile 2" evidence="12">
    <location>
        <begin position="1533"/>
        <end position="1776"/>
    </location>
</feature>
<keyword evidence="8" id="KW-0325">Glycoprotein</keyword>
<dbReference type="InterPro" id="IPR017983">
    <property type="entry name" value="GPCR_2_secretin-like_CS"/>
</dbReference>
<keyword evidence="3 10" id="KW-0812">Transmembrane</keyword>
<evidence type="ECO:0000313" key="15">
    <source>
        <dbReference type="EMBL" id="EGD78309.1"/>
    </source>
</evidence>
<comment type="similarity">
    <text evidence="2">Belongs to the G-protein coupled receptor 2 family. Adhesion G-protein coupled receptor (ADGR) subfamily.</text>
</comment>
<feature type="compositionally biased region" description="Polar residues" evidence="9">
    <location>
        <begin position="1839"/>
        <end position="1857"/>
    </location>
</feature>
<dbReference type="PANTHER" id="PTHR12011">
    <property type="entry name" value="ADHESION G-PROTEIN COUPLED RECEPTOR"/>
    <property type="match status" value="1"/>
</dbReference>
<dbReference type="SMART" id="SM00584">
    <property type="entry name" value="TLDc"/>
    <property type="match status" value="1"/>
</dbReference>
<feature type="domain" description="GAIN-B" evidence="11">
    <location>
        <begin position="1330"/>
        <end position="1526"/>
    </location>
</feature>
<reference evidence="15" key="1">
    <citation type="submission" date="2009-08" db="EMBL/GenBank/DDBJ databases">
        <title>Annotation of Salpingoeca rosetta.</title>
        <authorList>
            <consortium name="The Broad Institute Genome Sequencing Platform"/>
            <person name="Russ C."/>
            <person name="Cuomo C."/>
            <person name="Burger G."/>
            <person name="Gray M.W."/>
            <person name="Holland P.W.H."/>
            <person name="King N."/>
            <person name="Lang F.B.F."/>
            <person name="Roger A.J."/>
            <person name="Ruiz-Trillo I."/>
            <person name="Young S.K."/>
            <person name="Zeng Q."/>
            <person name="Gargeya S."/>
            <person name="Alvarado L."/>
            <person name="Berlin A."/>
            <person name="Chapman S.B."/>
            <person name="Chen Z."/>
            <person name="Freedman E."/>
            <person name="Gellesch M."/>
            <person name="Goldberg J."/>
            <person name="Griggs A."/>
            <person name="Gujja S."/>
            <person name="Heilman E."/>
            <person name="Heiman D."/>
            <person name="Howarth C."/>
            <person name="Mehta T."/>
            <person name="Neiman D."/>
            <person name="Pearson M."/>
            <person name="Roberts A."/>
            <person name="Saif S."/>
            <person name="Shea T."/>
            <person name="Shenoy N."/>
            <person name="Sisk P."/>
            <person name="Stolte C."/>
            <person name="Sykes S."/>
            <person name="White J."/>
            <person name="Yandava C."/>
            <person name="Haas B."/>
            <person name="Nusbaum C."/>
            <person name="Birren B."/>
        </authorList>
    </citation>
    <scope>NUCLEOTIDE SEQUENCE</scope>
    <source>
        <strain evidence="15">ATCC 50818</strain>
    </source>
</reference>
<accession>F2UMG0</accession>
<dbReference type="SMART" id="SM00060">
    <property type="entry name" value="FN3"/>
    <property type="match status" value="3"/>
</dbReference>
<dbReference type="InterPro" id="IPR006571">
    <property type="entry name" value="TLDc_dom"/>
</dbReference>
<protein>
    <submittedName>
        <fullName evidence="15">Uncharacterized protein</fullName>
    </submittedName>
</protein>
<dbReference type="InterPro" id="IPR036116">
    <property type="entry name" value="FN3_sf"/>
</dbReference>
<evidence type="ECO:0000313" key="16">
    <source>
        <dbReference type="Proteomes" id="UP000007799"/>
    </source>
</evidence>
<dbReference type="EMBL" id="GL832982">
    <property type="protein sequence ID" value="EGD78309.1"/>
    <property type="molecule type" value="Genomic_DNA"/>
</dbReference>
<feature type="transmembrane region" description="Helical" evidence="10">
    <location>
        <begin position="1531"/>
        <end position="1555"/>
    </location>
</feature>
<feature type="transmembrane region" description="Helical" evidence="10">
    <location>
        <begin position="1567"/>
        <end position="1585"/>
    </location>
</feature>
<evidence type="ECO:0000259" key="11">
    <source>
        <dbReference type="PROSITE" id="PS50221"/>
    </source>
</evidence>
<dbReference type="FunFam" id="1.20.1070.10:FF:000058">
    <property type="entry name" value="Adhesion G protein-coupled receptor F5"/>
    <property type="match status" value="1"/>
</dbReference>
<dbReference type="InterPro" id="IPR003961">
    <property type="entry name" value="FN3_dom"/>
</dbReference>
<dbReference type="Pfam" id="PF01825">
    <property type="entry name" value="GPS"/>
    <property type="match status" value="1"/>
</dbReference>
<evidence type="ECO:0000256" key="3">
    <source>
        <dbReference type="ARBA" id="ARBA00022692"/>
    </source>
</evidence>
<dbReference type="Gene3D" id="2.60.40.10">
    <property type="entry name" value="Immunoglobulins"/>
    <property type="match status" value="3"/>
</dbReference>
<evidence type="ECO:0000259" key="12">
    <source>
        <dbReference type="PROSITE" id="PS50261"/>
    </source>
</evidence>
<gene>
    <name evidence="15" type="ORF">PTSG_09376</name>
</gene>
<evidence type="ECO:0000256" key="6">
    <source>
        <dbReference type="ARBA" id="ARBA00023136"/>
    </source>
</evidence>
<dbReference type="CDD" id="cd15040">
    <property type="entry name" value="7tmB2_Adhesion"/>
    <property type="match status" value="1"/>
</dbReference>
<dbReference type="PROSITE" id="PS00650">
    <property type="entry name" value="G_PROTEIN_RECEP_F2_2"/>
    <property type="match status" value="1"/>
</dbReference>
<evidence type="ECO:0000256" key="4">
    <source>
        <dbReference type="ARBA" id="ARBA00022729"/>
    </source>
</evidence>
<dbReference type="Pfam" id="PF07534">
    <property type="entry name" value="TLD"/>
    <property type="match status" value="1"/>
</dbReference>
<name>F2UMG0_SALR5</name>
<dbReference type="InterPro" id="IPR046338">
    <property type="entry name" value="GAIN_dom_sf"/>
</dbReference>
<dbReference type="InterPro" id="IPR013783">
    <property type="entry name" value="Ig-like_fold"/>
</dbReference>
<dbReference type="Gene3D" id="2.60.220.50">
    <property type="match status" value="1"/>
</dbReference>
<dbReference type="PRINTS" id="PR00249">
    <property type="entry name" value="GPCRSECRETIN"/>
</dbReference>
<dbReference type="InterPro" id="IPR011047">
    <property type="entry name" value="Quinoprotein_ADH-like_sf"/>
</dbReference>
<dbReference type="InterPro" id="IPR000203">
    <property type="entry name" value="GPS"/>
</dbReference>
<dbReference type="PROSITE" id="PS50261">
    <property type="entry name" value="G_PROTEIN_RECEP_F2_4"/>
    <property type="match status" value="1"/>
</dbReference>
<dbReference type="InterPro" id="IPR000832">
    <property type="entry name" value="GPCR_2_secretin-like"/>
</dbReference>
<dbReference type="InterPro" id="IPR057244">
    <property type="entry name" value="GAIN_B"/>
</dbReference>
<dbReference type="Gene3D" id="1.20.1070.10">
    <property type="entry name" value="Rhodopsin 7-helix transmembrane proteins"/>
    <property type="match status" value="1"/>
</dbReference>
<proteinExistence type="inferred from homology"/>
<comment type="subcellular location">
    <subcellularLocation>
        <location evidence="1">Membrane</location>
        <topology evidence="1">Multi-pass membrane protein</topology>
    </subcellularLocation>
</comment>
<evidence type="ECO:0000256" key="9">
    <source>
        <dbReference type="SAM" id="MobiDB-lite"/>
    </source>
</evidence>